<dbReference type="PANTHER" id="PTHR33112:SF1">
    <property type="entry name" value="HETEROKARYON INCOMPATIBILITY DOMAIN-CONTAINING PROTEIN"/>
    <property type="match status" value="1"/>
</dbReference>
<evidence type="ECO:0000313" key="3">
    <source>
        <dbReference type="Proteomes" id="UP001310594"/>
    </source>
</evidence>
<dbReference type="PANTHER" id="PTHR33112">
    <property type="entry name" value="DOMAIN PROTEIN, PUTATIVE-RELATED"/>
    <property type="match status" value="1"/>
</dbReference>
<name>A0AAN7W8Z2_9PEZI</name>
<sequence>MWQDLGQYSPFTHRTFREILTAGLIVTAILFAIRSRVAFAVRVILRLIISNQLCESCRQVDFNRLLAPVKDEETDDPERSLVDYEEDRAVWIPDLTYAVALQNTQCASCKLLVECGAYAALPTYLDTRLRSGISLQDHSNGVGGANSDYLVAAPSTVRFHLRPKFVWPTADKHLPNIRRPVNEGHINIRFCKLLDPTDLHPPGSDHNSNENFRRLRPHGFRRGGVVYRQDVVEVKPMRASFNGEHEVFLRQSYWQSRIAWDRRRTTIEPTAPDPTITSWTIDIVRPCYDTGATPMRAGLKSIIPTKINCDLVAEWLCACNSAHGHPEFDVGTGARLNAVRATYPLKVLDTSTYDIVVLPGNDKYVALSYVWGSDTAVKDGCTNTSRIDGRTAFAPSVLDALALALKLGYRWLWCDRHCINQQDAKEKDMLIPIMKDIYGLADLTIVAASGKDAYTGLAGVRDHTRTGEVPKRLSGWTVDSVYALSAPPNFGKLLEETTWRTRGWTFSEQIFSRRLLYIFPDEAILSCEGGIWRESGGNLFTADAGTEQDTHSTPTSIESLVHGKLHREIDIHDALLDTRDYVRAVEQYTSRALSVEEDRIEAFAGVIMSTGVTRSDPPMPTSVLKHGHPLVCFETALVWQHDRDRNAPSRTSTSSVFAPSWSWASAGTKVRFQNDVLVGKQNNWFTYNLLDNGDIVGTPTSNGWISGVFRLGPTSRLMPPTPPDPELQNTAPRLPRLRLLTVVFTAILEPTTADQFRMRSVSTSTLYAFMLGRWDDWSFTFARPRPRAVGLQDSNLSQVCQHPFGLGDPTPQTFAIVGGNRSAFIMLLAPCSAKGVFSRLGLLEVSSFSLRKLISIMQGGSTAWQHIWLV</sequence>
<protein>
    <recommendedName>
        <fullName evidence="1">Heterokaryon incompatibility domain-containing protein</fullName>
    </recommendedName>
</protein>
<dbReference type="Pfam" id="PF06985">
    <property type="entry name" value="HET"/>
    <property type="match status" value="1"/>
</dbReference>
<organism evidence="2 3">
    <name type="scientific">Elasticomyces elasticus</name>
    <dbReference type="NCBI Taxonomy" id="574655"/>
    <lineage>
        <taxon>Eukaryota</taxon>
        <taxon>Fungi</taxon>
        <taxon>Dikarya</taxon>
        <taxon>Ascomycota</taxon>
        <taxon>Pezizomycotina</taxon>
        <taxon>Dothideomycetes</taxon>
        <taxon>Dothideomycetidae</taxon>
        <taxon>Mycosphaerellales</taxon>
        <taxon>Teratosphaeriaceae</taxon>
        <taxon>Elasticomyces</taxon>
    </lineage>
</organism>
<dbReference type="EMBL" id="JAVRQU010000006">
    <property type="protein sequence ID" value="KAK5701975.1"/>
    <property type="molecule type" value="Genomic_DNA"/>
</dbReference>
<proteinExistence type="predicted"/>
<reference evidence="2" key="1">
    <citation type="submission" date="2023-08" db="EMBL/GenBank/DDBJ databases">
        <title>Black Yeasts Isolated from many extreme environments.</title>
        <authorList>
            <person name="Coleine C."/>
            <person name="Stajich J.E."/>
            <person name="Selbmann L."/>
        </authorList>
    </citation>
    <scope>NUCLEOTIDE SEQUENCE</scope>
    <source>
        <strain evidence="2">CCFEE 5810</strain>
    </source>
</reference>
<dbReference type="InterPro" id="IPR010730">
    <property type="entry name" value="HET"/>
</dbReference>
<gene>
    <name evidence="2" type="ORF">LTR97_004793</name>
</gene>
<evidence type="ECO:0000313" key="2">
    <source>
        <dbReference type="EMBL" id="KAK5701975.1"/>
    </source>
</evidence>
<evidence type="ECO:0000259" key="1">
    <source>
        <dbReference type="Pfam" id="PF06985"/>
    </source>
</evidence>
<dbReference type="AlphaFoldDB" id="A0AAN7W8Z2"/>
<dbReference type="Proteomes" id="UP001310594">
    <property type="component" value="Unassembled WGS sequence"/>
</dbReference>
<feature type="domain" description="Heterokaryon incompatibility" evidence="1">
    <location>
        <begin position="364"/>
        <end position="508"/>
    </location>
</feature>
<accession>A0AAN7W8Z2</accession>
<comment type="caution">
    <text evidence="2">The sequence shown here is derived from an EMBL/GenBank/DDBJ whole genome shotgun (WGS) entry which is preliminary data.</text>
</comment>